<accession>W2NM66</accession>
<dbReference type="AlphaFoldDB" id="W2NM66"/>
<reference evidence="1" key="1">
    <citation type="submission" date="2013-11" db="EMBL/GenBank/DDBJ databases">
        <title>The Genome Sequence of Phytophthora parasitica IAC_01/95.</title>
        <authorList>
            <consortium name="The Broad Institute Genomics Platform"/>
            <person name="Russ C."/>
            <person name="Tyler B."/>
            <person name="Panabieres F."/>
            <person name="Shan W."/>
            <person name="Tripathy S."/>
            <person name="Grunwald N."/>
            <person name="Machado M."/>
            <person name="Johnson C.S."/>
            <person name="Arredondo F."/>
            <person name="Hong C."/>
            <person name="Coffey M."/>
            <person name="Young S.K."/>
            <person name="Zeng Q."/>
            <person name="Gargeya S."/>
            <person name="Fitzgerald M."/>
            <person name="Abouelleil A."/>
            <person name="Alvarado L."/>
            <person name="Chapman S.B."/>
            <person name="Gainer-Dewar J."/>
            <person name="Goldberg J."/>
            <person name="Griggs A."/>
            <person name="Gujja S."/>
            <person name="Hansen M."/>
            <person name="Howarth C."/>
            <person name="Imamovic A."/>
            <person name="Ireland A."/>
            <person name="Larimer J."/>
            <person name="McCowan C."/>
            <person name="Murphy C."/>
            <person name="Pearson M."/>
            <person name="Poon T.W."/>
            <person name="Priest M."/>
            <person name="Roberts A."/>
            <person name="Saif S."/>
            <person name="Shea T."/>
            <person name="Sykes S."/>
            <person name="Wortman J."/>
            <person name="Nusbaum C."/>
            <person name="Birren B."/>
        </authorList>
    </citation>
    <scope>NUCLEOTIDE SEQUENCE [LARGE SCALE GENOMIC DNA]</scope>
    <source>
        <strain evidence="1">IAC_01/95</strain>
    </source>
</reference>
<dbReference type="VEuPathDB" id="FungiDB:PPTG_01900"/>
<dbReference type="Proteomes" id="UP000054532">
    <property type="component" value="Unassembled WGS sequence"/>
</dbReference>
<organism evidence="1">
    <name type="scientific">Phytophthora nicotianae</name>
    <name type="common">Potato buckeye rot agent</name>
    <name type="synonym">Phytophthora parasitica</name>
    <dbReference type="NCBI Taxonomy" id="4792"/>
    <lineage>
        <taxon>Eukaryota</taxon>
        <taxon>Sar</taxon>
        <taxon>Stramenopiles</taxon>
        <taxon>Oomycota</taxon>
        <taxon>Peronosporomycetes</taxon>
        <taxon>Peronosporales</taxon>
        <taxon>Peronosporaceae</taxon>
        <taxon>Phytophthora</taxon>
    </lineage>
</organism>
<evidence type="ECO:0000313" key="1">
    <source>
        <dbReference type="EMBL" id="ETM49732.1"/>
    </source>
</evidence>
<proteinExistence type="predicted"/>
<gene>
    <name evidence="1" type="ORF">L914_06079</name>
</gene>
<dbReference type="EMBL" id="KI692130">
    <property type="protein sequence ID" value="ETM49732.1"/>
    <property type="molecule type" value="Genomic_DNA"/>
</dbReference>
<name>W2NM66_PHYNI</name>
<sequence>MPARRLLGAAVADAKAIRDACIFPDTRKKYTGNINAIKKWISPRGPSHSQILFCLNGELNLSELPRPFLTIFCVQAISWKIGDVEWISKCYKGPLPLKAASTTCGIWRCHETVIFRDEKLEADENQSSSPKRSGKQPLTYPLYKELCTSTLKRNDSGFSHLFLT</sequence>
<feature type="non-terminal residue" evidence="1">
    <location>
        <position position="164"/>
    </location>
</feature>
<protein>
    <submittedName>
        <fullName evidence="1">Uncharacterized protein</fullName>
    </submittedName>
</protein>